<accession>A0A5J5HTW9</accession>
<feature type="domain" description="Cas12f1-like TNB" evidence="2">
    <location>
        <begin position="24"/>
        <end position="91"/>
    </location>
</feature>
<comment type="caution">
    <text evidence="3">The sequence shown here is derived from an EMBL/GenBank/DDBJ whole genome shotgun (WGS) entry which is preliminary data.</text>
</comment>
<evidence type="ECO:0000256" key="1">
    <source>
        <dbReference type="ARBA" id="ARBA00023125"/>
    </source>
</evidence>
<dbReference type="OrthoDB" id="56768at2"/>
<keyword evidence="4" id="KW-1185">Reference proteome</keyword>
<reference evidence="3 4" key="1">
    <citation type="submission" date="2019-09" db="EMBL/GenBank/DDBJ databases">
        <title>Whole genome sequences of isolates from the Mars Exploration Rovers.</title>
        <authorList>
            <person name="Seuylemezian A."/>
            <person name="Vaishampayan P."/>
        </authorList>
    </citation>
    <scope>NUCLEOTIDE SEQUENCE [LARGE SCALE GENOMIC DNA]</scope>
    <source>
        <strain evidence="3 4">MER_TA_151</strain>
    </source>
</reference>
<sequence>MEDLNVKGMIQNKKLARSIADVSWATFVTYVTYKAAWDNKKVVPIDRFFASSKQCNGCKEKNTLLSLSDRIWVCSNCGQEHDRDINAAVNIKEEGIRILRASKSA</sequence>
<dbReference type="InterPro" id="IPR010095">
    <property type="entry name" value="Cas12f1-like_TNB"/>
</dbReference>
<organism evidence="3 4">
    <name type="scientific">Niallia endozanthoxylica</name>
    <dbReference type="NCBI Taxonomy" id="2036016"/>
    <lineage>
        <taxon>Bacteria</taxon>
        <taxon>Bacillati</taxon>
        <taxon>Bacillota</taxon>
        <taxon>Bacilli</taxon>
        <taxon>Bacillales</taxon>
        <taxon>Bacillaceae</taxon>
        <taxon>Niallia</taxon>
    </lineage>
</organism>
<dbReference type="NCBIfam" id="NF040570">
    <property type="entry name" value="guided_TnpB"/>
    <property type="match status" value="1"/>
</dbReference>
<dbReference type="AlphaFoldDB" id="A0A5J5HTW9"/>
<dbReference type="Pfam" id="PF07282">
    <property type="entry name" value="Cas12f1-like_TNB"/>
    <property type="match status" value="1"/>
</dbReference>
<keyword evidence="1" id="KW-0238">DNA-binding</keyword>
<protein>
    <submittedName>
        <fullName evidence="3">Transposase</fullName>
    </submittedName>
</protein>
<proteinExistence type="predicted"/>
<name>A0A5J5HTW9_9BACI</name>
<dbReference type="GO" id="GO:0003677">
    <property type="term" value="F:DNA binding"/>
    <property type="evidence" value="ECO:0007669"/>
    <property type="project" value="UniProtKB-KW"/>
</dbReference>
<evidence type="ECO:0000313" key="3">
    <source>
        <dbReference type="EMBL" id="KAA9023805.1"/>
    </source>
</evidence>
<dbReference type="EMBL" id="VYKL01000018">
    <property type="protein sequence ID" value="KAA9023805.1"/>
    <property type="molecule type" value="Genomic_DNA"/>
</dbReference>
<gene>
    <name evidence="3" type="ORF">F4V44_11715</name>
</gene>
<evidence type="ECO:0000259" key="2">
    <source>
        <dbReference type="Pfam" id="PF07282"/>
    </source>
</evidence>
<dbReference type="Proteomes" id="UP000326671">
    <property type="component" value="Unassembled WGS sequence"/>
</dbReference>
<evidence type="ECO:0000313" key="4">
    <source>
        <dbReference type="Proteomes" id="UP000326671"/>
    </source>
</evidence>